<proteinExistence type="inferred from homology"/>
<name>A0ABV2KGW0_SPOPS</name>
<evidence type="ECO:0000256" key="2">
    <source>
        <dbReference type="ARBA" id="ARBA00007543"/>
    </source>
</evidence>
<dbReference type="Pfam" id="PF02322">
    <property type="entry name" value="Cyt_bd_oxida_II"/>
    <property type="match status" value="1"/>
</dbReference>
<dbReference type="EC" id="1.10.3.-" evidence="8"/>
<feature type="transmembrane region" description="Helical" evidence="7">
    <location>
        <begin position="299"/>
        <end position="322"/>
    </location>
</feature>
<evidence type="ECO:0000256" key="6">
    <source>
        <dbReference type="ARBA" id="ARBA00023136"/>
    </source>
</evidence>
<comment type="caution">
    <text evidence="8">The sequence shown here is derived from an EMBL/GenBank/DDBJ whole genome shotgun (WGS) entry which is preliminary data.</text>
</comment>
<accession>A0ABV2KGW0</accession>
<sequence>MTLEILGISVLWTFLFGYILIGAIDFGAGFFNAYSTLTGRQHILTNIIQRYLSPVWEVTNVFLVFFFVGIIGFFPKTAFYYGTTLLIPVSIGIILLAIRGSYYAFETYGARGHKGYSFMYGLAGILIPASLSIVLTISEGGFIDMVNGNPVLDYWRLFSSPLTWSIVVLSIAATLYISAVFLTWYANKARDVAATNMIRKYALIWALPTIITAGGIIFELRNHNPEHYTNIQNFWPMFLISFIMFIGTVWLIWKRRNYGLAFLLLVGQFAFAFFGYGASHYPYLLYPYLTIYDSFTNPAMAISLIVVFIMGLGLLIPSLYLLMRLFLFDKDYVRGKGDYHA</sequence>
<organism evidence="8 9">
    <name type="scientific">Sporosarcina psychrophila</name>
    <name type="common">Bacillus psychrophilus</name>
    <dbReference type="NCBI Taxonomy" id="1476"/>
    <lineage>
        <taxon>Bacteria</taxon>
        <taxon>Bacillati</taxon>
        <taxon>Bacillota</taxon>
        <taxon>Bacilli</taxon>
        <taxon>Bacillales</taxon>
        <taxon>Caryophanaceae</taxon>
        <taxon>Sporosarcina</taxon>
    </lineage>
</organism>
<dbReference type="GO" id="GO:0016491">
    <property type="term" value="F:oxidoreductase activity"/>
    <property type="evidence" value="ECO:0007669"/>
    <property type="project" value="UniProtKB-KW"/>
</dbReference>
<dbReference type="InterPro" id="IPR003317">
    <property type="entry name" value="Cyt-d_oxidase_su2"/>
</dbReference>
<evidence type="ECO:0000256" key="1">
    <source>
        <dbReference type="ARBA" id="ARBA00004651"/>
    </source>
</evidence>
<feature type="transmembrane region" description="Helical" evidence="7">
    <location>
        <begin position="80"/>
        <end position="98"/>
    </location>
</feature>
<evidence type="ECO:0000256" key="3">
    <source>
        <dbReference type="ARBA" id="ARBA00022475"/>
    </source>
</evidence>
<feature type="transmembrane region" description="Helical" evidence="7">
    <location>
        <begin position="260"/>
        <end position="279"/>
    </location>
</feature>
<comment type="subcellular location">
    <subcellularLocation>
        <location evidence="1">Cell membrane</location>
        <topology evidence="1">Multi-pass membrane protein</topology>
    </subcellularLocation>
</comment>
<keyword evidence="8" id="KW-0560">Oxidoreductase</keyword>
<evidence type="ECO:0000256" key="4">
    <source>
        <dbReference type="ARBA" id="ARBA00022692"/>
    </source>
</evidence>
<protein>
    <submittedName>
        <fullName evidence="8">Cytochrome d ubiquinol oxidase subunit II</fullName>
        <ecNumber evidence="8">1.10.3.-</ecNumber>
    </submittedName>
</protein>
<feature type="transmembrane region" description="Helical" evidence="7">
    <location>
        <begin position="55"/>
        <end position="74"/>
    </location>
</feature>
<dbReference type="RefSeq" id="WP_067205642.1">
    <property type="nucleotide sequence ID" value="NZ_CP014616.1"/>
</dbReference>
<keyword evidence="3" id="KW-1003">Cell membrane</keyword>
<feature type="transmembrane region" description="Helical" evidence="7">
    <location>
        <begin position="12"/>
        <end position="34"/>
    </location>
</feature>
<keyword evidence="6 7" id="KW-0472">Membrane</keyword>
<keyword evidence="4 7" id="KW-0812">Transmembrane</keyword>
<evidence type="ECO:0000313" key="8">
    <source>
        <dbReference type="EMBL" id="MET3659268.1"/>
    </source>
</evidence>
<evidence type="ECO:0000256" key="5">
    <source>
        <dbReference type="ARBA" id="ARBA00022989"/>
    </source>
</evidence>
<feature type="transmembrane region" description="Helical" evidence="7">
    <location>
        <begin position="198"/>
        <end position="218"/>
    </location>
</feature>
<dbReference type="EMBL" id="JBEPME010000009">
    <property type="protein sequence ID" value="MET3659268.1"/>
    <property type="molecule type" value="Genomic_DNA"/>
</dbReference>
<dbReference type="Proteomes" id="UP001549104">
    <property type="component" value="Unassembled WGS sequence"/>
</dbReference>
<keyword evidence="5 7" id="KW-1133">Transmembrane helix</keyword>
<feature type="transmembrane region" description="Helical" evidence="7">
    <location>
        <begin position="118"/>
        <end position="142"/>
    </location>
</feature>
<comment type="similarity">
    <text evidence="2">Belongs to the cytochrome ubiquinol oxidase subunit 2 family.</text>
</comment>
<feature type="transmembrane region" description="Helical" evidence="7">
    <location>
        <begin position="162"/>
        <end position="186"/>
    </location>
</feature>
<evidence type="ECO:0000313" key="9">
    <source>
        <dbReference type="Proteomes" id="UP001549104"/>
    </source>
</evidence>
<gene>
    <name evidence="8" type="ORF">ABIC55_004407</name>
</gene>
<feature type="transmembrane region" description="Helical" evidence="7">
    <location>
        <begin position="234"/>
        <end position="253"/>
    </location>
</feature>
<reference evidence="8 9" key="1">
    <citation type="submission" date="2024-06" db="EMBL/GenBank/DDBJ databases">
        <title>Sorghum-associated microbial communities from plants grown in Nebraska, USA.</title>
        <authorList>
            <person name="Schachtman D."/>
        </authorList>
    </citation>
    <scope>NUCLEOTIDE SEQUENCE [LARGE SCALE GENOMIC DNA]</scope>
    <source>
        <strain evidence="8 9">1288</strain>
    </source>
</reference>
<evidence type="ECO:0000256" key="7">
    <source>
        <dbReference type="SAM" id="Phobius"/>
    </source>
</evidence>
<keyword evidence="9" id="KW-1185">Reference proteome</keyword>